<name>A0A158D065_9BURK</name>
<evidence type="ECO:0000256" key="2">
    <source>
        <dbReference type="ARBA" id="ARBA00023002"/>
    </source>
</evidence>
<keyword evidence="1" id="KW-0285">Flavoprotein</keyword>
<dbReference type="GO" id="GO:0016491">
    <property type="term" value="F:oxidoreductase activity"/>
    <property type="evidence" value="ECO:0007669"/>
    <property type="project" value="UniProtKB-KW"/>
</dbReference>
<dbReference type="Pfam" id="PF00724">
    <property type="entry name" value="Oxidored_FMN"/>
    <property type="match status" value="1"/>
</dbReference>
<keyword evidence="5" id="KW-1185">Reference proteome</keyword>
<feature type="domain" description="NADH:flavin oxidoreductase/NADH oxidase N-terminal" evidence="3">
    <location>
        <begin position="1"/>
        <end position="283"/>
    </location>
</feature>
<dbReference type="InterPro" id="IPR013785">
    <property type="entry name" value="Aldolase_TIM"/>
</dbReference>
<dbReference type="Proteomes" id="UP000054911">
    <property type="component" value="Unassembled WGS sequence"/>
</dbReference>
<evidence type="ECO:0000313" key="4">
    <source>
        <dbReference type="EMBL" id="SAK87257.1"/>
    </source>
</evidence>
<accession>A0A158D065</accession>
<keyword evidence="2" id="KW-0560">Oxidoreductase</keyword>
<reference evidence="4" key="1">
    <citation type="submission" date="2016-01" db="EMBL/GenBank/DDBJ databases">
        <authorList>
            <person name="Peeters C."/>
        </authorList>
    </citation>
    <scope>NUCLEOTIDE SEQUENCE [LARGE SCALE GENOMIC DNA]</scope>
    <source>
        <strain evidence="4">LMG 29323</strain>
    </source>
</reference>
<evidence type="ECO:0000259" key="3">
    <source>
        <dbReference type="Pfam" id="PF00724"/>
    </source>
</evidence>
<proteinExistence type="predicted"/>
<protein>
    <submittedName>
        <fullName evidence="4">NADH-flavin oxidoreductase/NADH oxidase</fullName>
    </submittedName>
</protein>
<dbReference type="SUPFAM" id="SSF51395">
    <property type="entry name" value="FMN-linked oxidoreductases"/>
    <property type="match status" value="1"/>
</dbReference>
<dbReference type="PANTHER" id="PTHR43656:SF2">
    <property type="entry name" value="BINDING OXIDOREDUCTASE, PUTATIVE (AFU_ORTHOLOGUE AFUA_2G08260)-RELATED"/>
    <property type="match status" value="1"/>
</dbReference>
<dbReference type="EMBL" id="FCOE02000028">
    <property type="protein sequence ID" value="SAK87257.1"/>
    <property type="molecule type" value="Genomic_DNA"/>
</dbReference>
<evidence type="ECO:0000313" key="5">
    <source>
        <dbReference type="Proteomes" id="UP000054911"/>
    </source>
</evidence>
<comment type="caution">
    <text evidence="4">The sequence shown here is derived from an EMBL/GenBank/DDBJ whole genome shotgun (WGS) entry which is preliminary data.</text>
</comment>
<gene>
    <name evidence="4" type="ORF">AWB80_06026</name>
</gene>
<dbReference type="CDD" id="cd04735">
    <property type="entry name" value="OYE_like_4_FMN"/>
    <property type="match status" value="1"/>
</dbReference>
<dbReference type="PANTHER" id="PTHR43656">
    <property type="entry name" value="BINDING OXIDOREDUCTASE, PUTATIVE (AFU_ORTHOLOGUE AFUA_2G08260)-RELATED"/>
    <property type="match status" value="1"/>
</dbReference>
<dbReference type="Gene3D" id="3.20.20.70">
    <property type="entry name" value="Aldolase class I"/>
    <property type="match status" value="1"/>
</dbReference>
<dbReference type="InterPro" id="IPR001155">
    <property type="entry name" value="OxRdtase_FMN_N"/>
</dbReference>
<organism evidence="4 5">
    <name type="scientific">Caballeronia pedi</name>
    <dbReference type="NCBI Taxonomy" id="1777141"/>
    <lineage>
        <taxon>Bacteria</taxon>
        <taxon>Pseudomonadati</taxon>
        <taxon>Pseudomonadota</taxon>
        <taxon>Betaproteobacteria</taxon>
        <taxon>Burkholderiales</taxon>
        <taxon>Burkholderiaceae</taxon>
        <taxon>Caballeronia</taxon>
    </lineage>
</organism>
<evidence type="ECO:0000256" key="1">
    <source>
        <dbReference type="ARBA" id="ARBA00022630"/>
    </source>
</evidence>
<dbReference type="InterPro" id="IPR051799">
    <property type="entry name" value="NADH_flavin_oxidoreductase"/>
</dbReference>
<sequence>MVLTGCTHVMENGVGFTHEFAAHHDRFIPGLRKLAQAAKSGGAPAVLQIFHAGNKAVPGLIPDGELVSASATKAPPGPFNDGVTSSRALTHDEILDVIQAFGQATRRAIEAGFDGIELHGAHGFLIQNFSSPFFNQRTDDWGGSLESRMRFPLAVVQEVRCVIEAHAERPFLVGYRISPEEAGEGALRIDDTFVFIDRLIEAGINYLHVSLYDLLRNKPQDHTGANTTIEHIIERVGQRVPLIAAGSISTAAQARQARTLGLPLVAVGRGLVARPDWVERSASEHGTEVDIALDLSRHPAELEIPDKLWDIISVTTGWFRSRDASLATS</sequence>
<dbReference type="GO" id="GO:0010181">
    <property type="term" value="F:FMN binding"/>
    <property type="evidence" value="ECO:0007669"/>
    <property type="project" value="InterPro"/>
</dbReference>
<dbReference type="STRING" id="1777141.AWB80_06026"/>
<dbReference type="AlphaFoldDB" id="A0A158D065"/>